<sequence>MKKMECDVAVIGSGPGGLAAAIAASDHGAEKVLLIERDESLGGILQQCIHNGFGLHLLHEDLTGPEYAERFIAEVYKRPIECLLQTMVIELTSKRQITAISRKEGILQICPRAVVLAMGCRERTRGAISLPGSRPAGIMTAGTAQRFINIEGYLPGKEIVILGSGDIGMIMARRLHLEGCHVKAVVELNNCIGGLSRNLVQCLHDFDIPLYLNHTITDIKGHKRVEEVAITPLDKDGQLNRSKTFSMTCDTLLLSVGLIPENELSKQADILIDPHTGGPVVDQCYQTSIEGIFAAGNVVQVFDLVDHVSICGAKAGESAARFALGKMTGWGNKIRHIAPGNGIRCVIPQKLSDPHGEEIHFYLRSNEVTRKATLQLLNNDREPVFTEQFRIVRPPEMLHVAVGERNFTSSGQYTFCLTGENEVVVK</sequence>
<dbReference type="PRINTS" id="PR00368">
    <property type="entry name" value="FADPNR"/>
</dbReference>
<dbReference type="Pfam" id="PF07992">
    <property type="entry name" value="Pyr_redox_2"/>
    <property type="match status" value="1"/>
</dbReference>
<dbReference type="PANTHER" id="PTHR42949:SF3">
    <property type="entry name" value="ANAEROBIC GLYCEROL-3-PHOSPHATE DEHYDROGENASE SUBUNIT B"/>
    <property type="match status" value="1"/>
</dbReference>
<organism evidence="3">
    <name type="scientific">Vecturithrix granuli</name>
    <dbReference type="NCBI Taxonomy" id="1499967"/>
    <lineage>
        <taxon>Bacteria</taxon>
        <taxon>Candidatus Moduliflexota</taxon>
        <taxon>Candidatus Vecturitrichia</taxon>
        <taxon>Candidatus Vecturitrichales</taxon>
        <taxon>Candidatus Vecturitrichaceae</taxon>
        <taxon>Candidatus Vecturithrix</taxon>
    </lineage>
</organism>
<dbReference type="Proteomes" id="UP000030661">
    <property type="component" value="Unassembled WGS sequence"/>
</dbReference>
<keyword evidence="4" id="KW-1185">Reference proteome</keyword>
<dbReference type="Gene3D" id="3.50.50.60">
    <property type="entry name" value="FAD/NAD(P)-binding domain"/>
    <property type="match status" value="2"/>
</dbReference>
<gene>
    <name evidence="3" type="ORF">U27_02390</name>
</gene>
<dbReference type="InterPro" id="IPR051691">
    <property type="entry name" value="Metab_Enz_Cyan_OpOx_G3PDH"/>
</dbReference>
<dbReference type="STRING" id="1499967.U27_02390"/>
<evidence type="ECO:0000313" key="4">
    <source>
        <dbReference type="Proteomes" id="UP000030661"/>
    </source>
</evidence>
<dbReference type="PRINTS" id="PR00469">
    <property type="entry name" value="PNDRDTASEII"/>
</dbReference>
<evidence type="ECO:0000313" key="3">
    <source>
        <dbReference type="EMBL" id="GAK55556.1"/>
    </source>
</evidence>
<feature type="domain" description="FAD/NAD(P)-binding" evidence="2">
    <location>
        <begin position="7"/>
        <end position="305"/>
    </location>
</feature>
<name>A0A0S6WAY9_VECG1</name>
<proteinExistence type="predicted"/>
<dbReference type="InterPro" id="IPR036188">
    <property type="entry name" value="FAD/NAD-bd_sf"/>
</dbReference>
<dbReference type="PANTHER" id="PTHR42949">
    <property type="entry name" value="ANAEROBIC GLYCEROL-3-PHOSPHATE DEHYDROGENASE SUBUNIT B"/>
    <property type="match status" value="1"/>
</dbReference>
<dbReference type="AlphaFoldDB" id="A0A0S6WAY9"/>
<evidence type="ECO:0000256" key="1">
    <source>
        <dbReference type="ARBA" id="ARBA00023002"/>
    </source>
</evidence>
<dbReference type="SUPFAM" id="SSF51905">
    <property type="entry name" value="FAD/NAD(P)-binding domain"/>
    <property type="match status" value="1"/>
</dbReference>
<dbReference type="InterPro" id="IPR023753">
    <property type="entry name" value="FAD/NAD-binding_dom"/>
</dbReference>
<dbReference type="EMBL" id="DF820463">
    <property type="protein sequence ID" value="GAK55556.1"/>
    <property type="molecule type" value="Genomic_DNA"/>
</dbReference>
<dbReference type="eggNOG" id="COG0446">
    <property type="taxonomic scope" value="Bacteria"/>
</dbReference>
<protein>
    <submittedName>
        <fullName evidence="3">FAD-dependent pyridine nucleotide-disulfide oxidoreductase</fullName>
    </submittedName>
</protein>
<keyword evidence="1" id="KW-0560">Oxidoreductase</keyword>
<reference evidence="3" key="1">
    <citation type="journal article" date="2015" name="PeerJ">
        <title>First genomic representation of candidate bacterial phylum KSB3 points to enhanced environmental sensing as a trigger of wastewater bulking.</title>
        <authorList>
            <person name="Sekiguchi Y."/>
            <person name="Ohashi A."/>
            <person name="Parks D.H."/>
            <person name="Yamauchi T."/>
            <person name="Tyson G.W."/>
            <person name="Hugenholtz P."/>
        </authorList>
    </citation>
    <scope>NUCLEOTIDE SEQUENCE [LARGE SCALE GENOMIC DNA]</scope>
</reference>
<evidence type="ECO:0000259" key="2">
    <source>
        <dbReference type="Pfam" id="PF07992"/>
    </source>
</evidence>
<accession>A0A0S6WAY9</accession>
<dbReference type="GO" id="GO:0016491">
    <property type="term" value="F:oxidoreductase activity"/>
    <property type="evidence" value="ECO:0007669"/>
    <property type="project" value="UniProtKB-KW"/>
</dbReference>
<dbReference type="HOGENOM" id="CLU_030705_0_0_0"/>